<sequence length="116" mass="12993">NTEENGVAFTSSEPTINSETSLQLEKIGTSAESANNWSCREEFGREETHCLGLETPIFEVLIAPLQKNSEALMEGQIGNKLKLEVKTEKRVLQPKGLKRLVEMDDKNYLIQINGLE</sequence>
<feature type="non-terminal residue" evidence="2">
    <location>
        <position position="116"/>
    </location>
</feature>
<gene>
    <name evidence="2" type="ORF">OLEA9_A079489</name>
</gene>
<evidence type="ECO:0000313" key="2">
    <source>
        <dbReference type="EMBL" id="CAA3005618.1"/>
    </source>
</evidence>
<dbReference type="AlphaFoldDB" id="A0A8S0TQI3"/>
<dbReference type="EMBL" id="CACTIH010007248">
    <property type="protein sequence ID" value="CAA3005618.1"/>
    <property type="molecule type" value="Genomic_DNA"/>
</dbReference>
<evidence type="ECO:0000256" key="1">
    <source>
        <dbReference type="SAM" id="MobiDB-lite"/>
    </source>
</evidence>
<proteinExistence type="predicted"/>
<organism evidence="2 3">
    <name type="scientific">Olea europaea subsp. europaea</name>
    <dbReference type="NCBI Taxonomy" id="158383"/>
    <lineage>
        <taxon>Eukaryota</taxon>
        <taxon>Viridiplantae</taxon>
        <taxon>Streptophyta</taxon>
        <taxon>Embryophyta</taxon>
        <taxon>Tracheophyta</taxon>
        <taxon>Spermatophyta</taxon>
        <taxon>Magnoliopsida</taxon>
        <taxon>eudicotyledons</taxon>
        <taxon>Gunneridae</taxon>
        <taxon>Pentapetalae</taxon>
        <taxon>asterids</taxon>
        <taxon>lamiids</taxon>
        <taxon>Lamiales</taxon>
        <taxon>Oleaceae</taxon>
        <taxon>Oleeae</taxon>
        <taxon>Olea</taxon>
    </lineage>
</organism>
<dbReference type="Proteomes" id="UP000594638">
    <property type="component" value="Unassembled WGS sequence"/>
</dbReference>
<name>A0A8S0TQI3_OLEEU</name>
<keyword evidence="3" id="KW-1185">Reference proteome</keyword>
<protein>
    <submittedName>
        <fullName evidence="2">Uncharacterized protein</fullName>
    </submittedName>
</protein>
<evidence type="ECO:0000313" key="3">
    <source>
        <dbReference type="Proteomes" id="UP000594638"/>
    </source>
</evidence>
<feature type="region of interest" description="Disordered" evidence="1">
    <location>
        <begin position="1"/>
        <end position="20"/>
    </location>
</feature>
<accession>A0A8S0TQI3</accession>
<feature type="compositionally biased region" description="Polar residues" evidence="1">
    <location>
        <begin position="8"/>
        <end position="20"/>
    </location>
</feature>
<reference evidence="2 3" key="1">
    <citation type="submission" date="2019-12" db="EMBL/GenBank/DDBJ databases">
        <authorList>
            <person name="Alioto T."/>
            <person name="Alioto T."/>
            <person name="Gomez Garrido J."/>
        </authorList>
    </citation>
    <scope>NUCLEOTIDE SEQUENCE [LARGE SCALE GENOMIC DNA]</scope>
</reference>
<feature type="non-terminal residue" evidence="2">
    <location>
        <position position="1"/>
    </location>
</feature>
<comment type="caution">
    <text evidence="2">The sequence shown here is derived from an EMBL/GenBank/DDBJ whole genome shotgun (WGS) entry which is preliminary data.</text>
</comment>
<dbReference type="Gramene" id="OE9A079489T1">
    <property type="protein sequence ID" value="OE9A079489C1"/>
    <property type="gene ID" value="OE9A079489"/>
</dbReference>